<reference evidence="4 5" key="1">
    <citation type="submission" date="2022-05" db="EMBL/GenBank/DDBJ databases">
        <authorList>
            <consortium name="Genoscope - CEA"/>
            <person name="William W."/>
        </authorList>
    </citation>
    <scope>NUCLEOTIDE SEQUENCE [LARGE SCALE GENOMIC DNA]</scope>
</reference>
<dbReference type="Gene3D" id="2.40.50.40">
    <property type="match status" value="1"/>
</dbReference>
<comment type="subcellular location">
    <subcellularLocation>
        <location evidence="1">Nucleus</location>
    </subcellularLocation>
</comment>
<sequence length="228" mass="26807">MAKSMASKKRSLPVDYTQLHSLSSVVLYDTSFKKSRGKLYDVERIIERRKTRYDHEYLIKWKGWPLQDCSWEPSENLTEALIRSYEKPFKPSEERLQEAAHNFSTAILSALKSSSVSPFYVHMHLDVWRFLSYKKGTASQHRGQVLYCKNDFVRFTTLPMYWWYYLDMHGEGKAVDFPLKIKPVLTWSPAHHYRKGGKLVQASQFPMEKLCITLIKRACDIDNLDEVQ</sequence>
<dbReference type="CDD" id="cd00024">
    <property type="entry name" value="CD_CSD"/>
    <property type="match status" value="1"/>
</dbReference>
<evidence type="ECO:0000259" key="3">
    <source>
        <dbReference type="PROSITE" id="PS50013"/>
    </source>
</evidence>
<evidence type="ECO:0000313" key="5">
    <source>
        <dbReference type="Proteomes" id="UP001159405"/>
    </source>
</evidence>
<dbReference type="SUPFAM" id="SSF54160">
    <property type="entry name" value="Chromo domain-like"/>
    <property type="match status" value="1"/>
</dbReference>
<organism evidence="4 5">
    <name type="scientific">Porites lobata</name>
    <dbReference type="NCBI Taxonomy" id="104759"/>
    <lineage>
        <taxon>Eukaryota</taxon>
        <taxon>Metazoa</taxon>
        <taxon>Cnidaria</taxon>
        <taxon>Anthozoa</taxon>
        <taxon>Hexacorallia</taxon>
        <taxon>Scleractinia</taxon>
        <taxon>Fungiina</taxon>
        <taxon>Poritidae</taxon>
        <taxon>Porites</taxon>
    </lineage>
</organism>
<name>A0ABN8R062_9CNID</name>
<dbReference type="InterPro" id="IPR023780">
    <property type="entry name" value="Chromo_domain"/>
</dbReference>
<evidence type="ECO:0000256" key="2">
    <source>
        <dbReference type="ARBA" id="ARBA00023242"/>
    </source>
</evidence>
<dbReference type="EMBL" id="CALNXK010000176">
    <property type="protein sequence ID" value="CAH3172703.1"/>
    <property type="molecule type" value="Genomic_DNA"/>
</dbReference>
<dbReference type="InterPro" id="IPR000953">
    <property type="entry name" value="Chromo/chromo_shadow_dom"/>
</dbReference>
<protein>
    <recommendedName>
        <fullName evidence="3">Chromo domain-containing protein</fullName>
    </recommendedName>
</protein>
<feature type="domain" description="Chromo" evidence="3">
    <location>
        <begin position="40"/>
        <end position="77"/>
    </location>
</feature>
<dbReference type="SMART" id="SM00298">
    <property type="entry name" value="CHROMO"/>
    <property type="match status" value="1"/>
</dbReference>
<dbReference type="PANTHER" id="PTHR22812">
    <property type="entry name" value="CHROMOBOX PROTEIN"/>
    <property type="match status" value="1"/>
</dbReference>
<evidence type="ECO:0000313" key="4">
    <source>
        <dbReference type="EMBL" id="CAH3172703.1"/>
    </source>
</evidence>
<comment type="caution">
    <text evidence="4">The sequence shown here is derived from an EMBL/GenBank/DDBJ whole genome shotgun (WGS) entry which is preliminary data.</text>
</comment>
<gene>
    <name evidence="4" type="ORF">PLOB_00013295</name>
</gene>
<dbReference type="InterPro" id="IPR023779">
    <property type="entry name" value="Chromodomain_CS"/>
</dbReference>
<proteinExistence type="predicted"/>
<keyword evidence="5" id="KW-1185">Reference proteome</keyword>
<dbReference type="Proteomes" id="UP001159405">
    <property type="component" value="Unassembled WGS sequence"/>
</dbReference>
<accession>A0ABN8R062</accession>
<dbReference type="InterPro" id="IPR051219">
    <property type="entry name" value="Heterochromatin_chromo-domain"/>
</dbReference>
<keyword evidence="2" id="KW-0539">Nucleus</keyword>
<dbReference type="PROSITE" id="PS50013">
    <property type="entry name" value="CHROMO_2"/>
    <property type="match status" value="1"/>
</dbReference>
<evidence type="ECO:0000256" key="1">
    <source>
        <dbReference type="ARBA" id="ARBA00004123"/>
    </source>
</evidence>
<dbReference type="PROSITE" id="PS00598">
    <property type="entry name" value="CHROMO_1"/>
    <property type="match status" value="1"/>
</dbReference>
<dbReference type="Pfam" id="PF00385">
    <property type="entry name" value="Chromo"/>
    <property type="match status" value="1"/>
</dbReference>
<dbReference type="InterPro" id="IPR016197">
    <property type="entry name" value="Chromo-like_dom_sf"/>
</dbReference>